<keyword evidence="3" id="KW-1185">Reference proteome</keyword>
<sequence length="53" mass="6090">MCSMRSVEFVAVLTAMLVPFVALKTSDLSTYLYWTAVVSAYLAHIAYRRWEVE</sequence>
<name>A0A0F7IER4_9EURY</name>
<accession>A0A0F7IER4</accession>
<feature type="transmembrane region" description="Helical" evidence="1">
    <location>
        <begin position="31"/>
        <end position="47"/>
    </location>
</feature>
<gene>
    <name evidence="2" type="ORF">GAH_00581</name>
</gene>
<evidence type="ECO:0000313" key="3">
    <source>
        <dbReference type="Proteomes" id="UP000034723"/>
    </source>
</evidence>
<protein>
    <submittedName>
        <fullName evidence="2">Uncharacterized protein</fullName>
    </submittedName>
</protein>
<keyword evidence="1" id="KW-1133">Transmembrane helix</keyword>
<keyword evidence="1" id="KW-0472">Membrane</keyword>
<dbReference type="STRING" id="113653.GAH_00581"/>
<feature type="transmembrane region" description="Helical" evidence="1">
    <location>
        <begin position="7"/>
        <end position="25"/>
    </location>
</feature>
<dbReference type="HOGENOM" id="CLU_214684_0_0_2"/>
<dbReference type="EMBL" id="CP011267">
    <property type="protein sequence ID" value="AKG92077.1"/>
    <property type="molecule type" value="Genomic_DNA"/>
</dbReference>
<evidence type="ECO:0000313" key="2">
    <source>
        <dbReference type="EMBL" id="AKG92077.1"/>
    </source>
</evidence>
<proteinExistence type="predicted"/>
<reference evidence="2 3" key="1">
    <citation type="submission" date="2015-04" db="EMBL/GenBank/DDBJ databases">
        <title>The complete genome sequence of the hyperthermophilic, obligate iron-reducing archaeon Geoglobus ahangari strain 234T.</title>
        <authorList>
            <person name="Manzella M.P."/>
            <person name="Holmes D.E."/>
            <person name="Rocheleau J.M."/>
            <person name="Chung A."/>
            <person name="Reguera G."/>
            <person name="Kashefi K."/>
        </authorList>
    </citation>
    <scope>NUCLEOTIDE SEQUENCE [LARGE SCALE GENOMIC DNA]</scope>
    <source>
        <strain evidence="2 3">234</strain>
    </source>
</reference>
<evidence type="ECO:0000256" key="1">
    <source>
        <dbReference type="SAM" id="Phobius"/>
    </source>
</evidence>
<dbReference type="KEGG" id="gah:GAH_00581"/>
<dbReference type="AlphaFoldDB" id="A0A0F7IER4"/>
<keyword evidence="1" id="KW-0812">Transmembrane</keyword>
<organism evidence="2 3">
    <name type="scientific">Geoglobus ahangari</name>
    <dbReference type="NCBI Taxonomy" id="113653"/>
    <lineage>
        <taxon>Archaea</taxon>
        <taxon>Methanobacteriati</taxon>
        <taxon>Methanobacteriota</taxon>
        <taxon>Archaeoglobi</taxon>
        <taxon>Archaeoglobales</taxon>
        <taxon>Archaeoglobaceae</taxon>
        <taxon>Geoglobus</taxon>
    </lineage>
</organism>
<dbReference type="Proteomes" id="UP000034723">
    <property type="component" value="Chromosome"/>
</dbReference>
<dbReference type="InParanoid" id="A0A0F7IER4"/>